<dbReference type="Pfam" id="PF14412">
    <property type="entry name" value="AHH"/>
    <property type="match status" value="1"/>
</dbReference>
<proteinExistence type="predicted"/>
<evidence type="ECO:0000313" key="1">
    <source>
        <dbReference type="EMBL" id="PZP29081.1"/>
    </source>
</evidence>
<accession>A0A2W5DB50</accession>
<name>A0A2W5DB50_9BURK</name>
<dbReference type="Proteomes" id="UP000249633">
    <property type="component" value="Unassembled WGS sequence"/>
</dbReference>
<organism evidence="1 2">
    <name type="scientific">Roseateles depolymerans</name>
    <dbReference type="NCBI Taxonomy" id="76731"/>
    <lineage>
        <taxon>Bacteria</taxon>
        <taxon>Pseudomonadati</taxon>
        <taxon>Pseudomonadota</taxon>
        <taxon>Betaproteobacteria</taxon>
        <taxon>Burkholderiales</taxon>
        <taxon>Sphaerotilaceae</taxon>
        <taxon>Roseateles</taxon>
    </lineage>
</organism>
<dbReference type="AlphaFoldDB" id="A0A2W5DB50"/>
<reference evidence="1 2" key="1">
    <citation type="submission" date="2017-08" db="EMBL/GenBank/DDBJ databases">
        <title>Infants hospitalized years apart are colonized by the same room-sourced microbial strains.</title>
        <authorList>
            <person name="Brooks B."/>
            <person name="Olm M.R."/>
            <person name="Firek B.A."/>
            <person name="Baker R."/>
            <person name="Thomas B.C."/>
            <person name="Morowitz M.J."/>
            <person name="Banfield J.F."/>
        </authorList>
    </citation>
    <scope>NUCLEOTIDE SEQUENCE [LARGE SCALE GENOMIC DNA]</scope>
    <source>
        <strain evidence="1">S2_012_000_R2_81</strain>
    </source>
</reference>
<gene>
    <name evidence="1" type="ORF">DI603_17860</name>
</gene>
<evidence type="ECO:0000313" key="2">
    <source>
        <dbReference type="Proteomes" id="UP000249633"/>
    </source>
</evidence>
<dbReference type="InterPro" id="IPR032871">
    <property type="entry name" value="AHH_dom_containing"/>
</dbReference>
<dbReference type="EMBL" id="QFOD01000019">
    <property type="protein sequence ID" value="PZP29081.1"/>
    <property type="molecule type" value="Genomic_DNA"/>
</dbReference>
<protein>
    <submittedName>
        <fullName evidence="1">Uncharacterized protein</fullName>
    </submittedName>
</protein>
<comment type="caution">
    <text evidence="1">The sequence shown here is derived from an EMBL/GenBank/DDBJ whole genome shotgun (WGS) entry which is preliminary data.</text>
</comment>
<sequence>MAKEAPVGSVQALSTSAAELQEQAILANLLMGTDKTVNSYAVRNDRALRKAKSLVCYKNGFTKQRISVKRLQADALTKGSHSQALSGNIQLARGEMQPDATDAHHIVARRHHLAAIARGFLFRWKIGIDDADNGVFLPKKLGANIAGLEKAVPHSPLHSGPYHFEVTDRLRERAGEPASAAREELRAMRAEMIAGTFPYMKS</sequence>